<evidence type="ECO:0000256" key="1">
    <source>
        <dbReference type="SAM" id="MobiDB-lite"/>
    </source>
</evidence>
<name>A0A1E4SKA7_9ASCO</name>
<dbReference type="EMBL" id="KV453911">
    <property type="protein sequence ID" value="ODV79934.1"/>
    <property type="molecule type" value="Genomic_DNA"/>
</dbReference>
<feature type="region of interest" description="Disordered" evidence="1">
    <location>
        <begin position="78"/>
        <end position="105"/>
    </location>
</feature>
<dbReference type="RefSeq" id="XP_020065056.1">
    <property type="nucleotide sequence ID" value="XM_020206761.1"/>
</dbReference>
<protein>
    <submittedName>
        <fullName evidence="2">Uncharacterized protein</fullName>
    </submittedName>
</protein>
<evidence type="ECO:0000313" key="3">
    <source>
        <dbReference type="Proteomes" id="UP000094285"/>
    </source>
</evidence>
<accession>A0A1E4SKA7</accession>
<gene>
    <name evidence="2" type="ORF">CANTADRAFT_219450</name>
</gene>
<sequence>MGSRAPLLFLHDNRSDGLRPAIAAFGKRNRASDEISQYLQFCNRWLPSELARRCSLCQCVASIYKLCWASVAHPGALRRKNSSEGRGSNVRQNMHLPPAWLSETI</sequence>
<proteinExistence type="predicted"/>
<dbReference type="GeneID" id="30980898"/>
<dbReference type="AlphaFoldDB" id="A0A1E4SKA7"/>
<organism evidence="2 3">
    <name type="scientific">Suhomyces tanzawaensis NRRL Y-17324</name>
    <dbReference type="NCBI Taxonomy" id="984487"/>
    <lineage>
        <taxon>Eukaryota</taxon>
        <taxon>Fungi</taxon>
        <taxon>Dikarya</taxon>
        <taxon>Ascomycota</taxon>
        <taxon>Saccharomycotina</taxon>
        <taxon>Pichiomycetes</taxon>
        <taxon>Debaryomycetaceae</taxon>
        <taxon>Suhomyces</taxon>
    </lineage>
</organism>
<keyword evidence="3" id="KW-1185">Reference proteome</keyword>
<dbReference type="Proteomes" id="UP000094285">
    <property type="component" value="Unassembled WGS sequence"/>
</dbReference>
<evidence type="ECO:0000313" key="2">
    <source>
        <dbReference type="EMBL" id="ODV79934.1"/>
    </source>
</evidence>
<reference evidence="3" key="1">
    <citation type="submission" date="2016-05" db="EMBL/GenBank/DDBJ databases">
        <title>Comparative genomics of biotechnologically important yeasts.</title>
        <authorList>
            <consortium name="DOE Joint Genome Institute"/>
            <person name="Riley R."/>
            <person name="Haridas S."/>
            <person name="Wolfe K.H."/>
            <person name="Lopes M.R."/>
            <person name="Hittinger C.T."/>
            <person name="Goker M."/>
            <person name="Salamov A."/>
            <person name="Wisecaver J."/>
            <person name="Long T.M."/>
            <person name="Aerts A.L."/>
            <person name="Barry K."/>
            <person name="Choi C."/>
            <person name="Clum A."/>
            <person name="Coughlan A.Y."/>
            <person name="Deshpande S."/>
            <person name="Douglass A.P."/>
            <person name="Hanson S.J."/>
            <person name="Klenk H.-P."/>
            <person name="Labutti K."/>
            <person name="Lapidus A."/>
            <person name="Lindquist E."/>
            <person name="Lipzen A."/>
            <person name="Meier-Kolthoff J.P."/>
            <person name="Ohm R.A."/>
            <person name="Otillar R.P."/>
            <person name="Pangilinan J."/>
            <person name="Peng Y."/>
            <person name="Rokas A."/>
            <person name="Rosa C.A."/>
            <person name="Scheuner C."/>
            <person name="Sibirny A.A."/>
            <person name="Slot J.C."/>
            <person name="Stielow J.B."/>
            <person name="Sun H."/>
            <person name="Kurtzman C.P."/>
            <person name="Blackwell M."/>
            <person name="Grigoriev I.V."/>
            <person name="Jeffries T.W."/>
        </authorList>
    </citation>
    <scope>NUCLEOTIDE SEQUENCE [LARGE SCALE GENOMIC DNA]</scope>
    <source>
        <strain evidence="3">NRRL Y-17324</strain>
    </source>
</reference>